<gene>
    <name evidence="3" type="ORF">GCM10007879_03180</name>
</gene>
<dbReference type="InterPro" id="IPR003646">
    <property type="entry name" value="SH3-like_bac-type"/>
</dbReference>
<comment type="caution">
    <text evidence="3">The sequence shown here is derived from an EMBL/GenBank/DDBJ whole genome shotgun (WGS) entry which is preliminary data.</text>
</comment>
<dbReference type="SUPFAM" id="SSF49695">
    <property type="entry name" value="gamma-Crystallin-like"/>
    <property type="match status" value="1"/>
</dbReference>
<protein>
    <recommendedName>
        <fullName evidence="2">SH3b domain-containing protein</fullName>
    </recommendedName>
</protein>
<dbReference type="InterPro" id="IPR011024">
    <property type="entry name" value="G_crystallin-like"/>
</dbReference>
<keyword evidence="4" id="KW-1185">Reference proteome</keyword>
<dbReference type="PROSITE" id="PS51781">
    <property type="entry name" value="SH3B"/>
    <property type="match status" value="1"/>
</dbReference>
<evidence type="ECO:0000256" key="1">
    <source>
        <dbReference type="SAM" id="SignalP"/>
    </source>
</evidence>
<dbReference type="SUPFAM" id="SSF50044">
    <property type="entry name" value="SH3-domain"/>
    <property type="match status" value="1"/>
</dbReference>
<dbReference type="Pfam" id="PF03995">
    <property type="entry name" value="Inhibitor_I36"/>
    <property type="match status" value="1"/>
</dbReference>
<dbReference type="InterPro" id="IPR036028">
    <property type="entry name" value="SH3-like_dom_sf"/>
</dbReference>
<sequence>MDFRKITKTVALATIGVIITGTSAFAFAAKAQSALNVRSGPGTGYNIVDALYKGETVNVNKCTPSKKWCYVTHKGPDGWVAAKYLKKIGHKPKPKPTPTPTYEDPKVTFGFQFGSGGSSFTFGFSTDDGYTYPHKPRKAKVCFYSQKNYRGRKACVNAGKSNNLLPPKWNDRISSIQIIGDAAVKVCKHKNFKGICRTIDHDVPRLGWRLNNEISSYKSYRY</sequence>
<dbReference type="Gene3D" id="2.30.30.40">
    <property type="entry name" value="SH3 Domains"/>
    <property type="match status" value="1"/>
</dbReference>
<dbReference type="EMBL" id="BSNI01000001">
    <property type="protein sequence ID" value="GLQ16069.1"/>
    <property type="molecule type" value="Genomic_DNA"/>
</dbReference>
<dbReference type="RefSeq" id="WP_284361378.1">
    <property type="nucleotide sequence ID" value="NZ_BSNI01000001.1"/>
</dbReference>
<dbReference type="Proteomes" id="UP001161405">
    <property type="component" value="Unassembled WGS sequence"/>
</dbReference>
<reference evidence="3" key="2">
    <citation type="submission" date="2023-01" db="EMBL/GenBank/DDBJ databases">
        <title>Draft genome sequence of Maritalea porphyrae strain NBRC 107169.</title>
        <authorList>
            <person name="Sun Q."/>
            <person name="Mori K."/>
        </authorList>
    </citation>
    <scope>NUCLEOTIDE SEQUENCE</scope>
    <source>
        <strain evidence="3">NBRC 107169</strain>
    </source>
</reference>
<accession>A0ABQ5ULI6</accession>
<keyword evidence="1" id="KW-0732">Signal</keyword>
<feature type="domain" description="SH3b" evidence="2">
    <location>
        <begin position="21"/>
        <end position="89"/>
    </location>
</feature>
<feature type="signal peptide" evidence="1">
    <location>
        <begin position="1"/>
        <end position="28"/>
    </location>
</feature>
<proteinExistence type="predicted"/>
<name>A0ABQ5ULI6_9HYPH</name>
<organism evidence="3 4">
    <name type="scientific">Maritalea porphyrae</name>
    <dbReference type="NCBI Taxonomy" id="880732"/>
    <lineage>
        <taxon>Bacteria</taxon>
        <taxon>Pseudomonadati</taxon>
        <taxon>Pseudomonadota</taxon>
        <taxon>Alphaproteobacteria</taxon>
        <taxon>Hyphomicrobiales</taxon>
        <taxon>Devosiaceae</taxon>
        <taxon>Maritalea</taxon>
    </lineage>
</organism>
<dbReference type="Gene3D" id="2.60.20.10">
    <property type="entry name" value="Crystallins"/>
    <property type="match status" value="1"/>
</dbReference>
<evidence type="ECO:0000259" key="2">
    <source>
        <dbReference type="PROSITE" id="PS51781"/>
    </source>
</evidence>
<evidence type="ECO:0000313" key="4">
    <source>
        <dbReference type="Proteomes" id="UP001161405"/>
    </source>
</evidence>
<reference evidence="3" key="1">
    <citation type="journal article" date="2014" name="Int. J. Syst. Evol. Microbiol.">
        <title>Complete genome of a new Firmicutes species belonging to the dominant human colonic microbiota ('Ruminococcus bicirculans') reveals two chromosomes and a selective capacity to utilize plant glucans.</title>
        <authorList>
            <consortium name="NISC Comparative Sequencing Program"/>
            <person name="Wegmann U."/>
            <person name="Louis P."/>
            <person name="Goesmann A."/>
            <person name="Henrissat B."/>
            <person name="Duncan S.H."/>
            <person name="Flint H.J."/>
        </authorList>
    </citation>
    <scope>NUCLEOTIDE SEQUENCE</scope>
    <source>
        <strain evidence="3">NBRC 107169</strain>
    </source>
</reference>
<dbReference type="Pfam" id="PF08239">
    <property type="entry name" value="SH3_3"/>
    <property type="match status" value="1"/>
</dbReference>
<evidence type="ECO:0000313" key="3">
    <source>
        <dbReference type="EMBL" id="GLQ16069.1"/>
    </source>
</evidence>
<feature type="chain" id="PRO_5045907435" description="SH3b domain-containing protein" evidence="1">
    <location>
        <begin position="29"/>
        <end position="222"/>
    </location>
</feature>